<gene>
    <name evidence="10" type="ORF">BEU01_00170</name>
</gene>
<dbReference type="GO" id="GO:0005960">
    <property type="term" value="C:glycine cleavage complex"/>
    <property type="evidence" value="ECO:0007669"/>
    <property type="project" value="InterPro"/>
</dbReference>
<dbReference type="SUPFAM" id="SSF101790">
    <property type="entry name" value="Aminomethyltransferase beta-barrel domain"/>
    <property type="match status" value="1"/>
</dbReference>
<dbReference type="AlphaFoldDB" id="A0A1J5TNF9"/>
<dbReference type="InterPro" id="IPR029043">
    <property type="entry name" value="GcvT/YgfZ_C"/>
</dbReference>
<dbReference type="InterPro" id="IPR006222">
    <property type="entry name" value="GCVT_N"/>
</dbReference>
<evidence type="ECO:0000313" key="11">
    <source>
        <dbReference type="Proteomes" id="UP000183375"/>
    </source>
</evidence>
<feature type="domain" description="Aminomethyltransferase C-terminal" evidence="9">
    <location>
        <begin position="270"/>
        <end position="343"/>
    </location>
</feature>
<evidence type="ECO:0000256" key="4">
    <source>
        <dbReference type="ARBA" id="ARBA00022679"/>
    </source>
</evidence>
<dbReference type="Gene3D" id="2.40.30.110">
    <property type="entry name" value="Aminomethyltransferase beta-barrel domains"/>
    <property type="match status" value="1"/>
</dbReference>
<dbReference type="Proteomes" id="UP000183375">
    <property type="component" value="Unassembled WGS sequence"/>
</dbReference>
<evidence type="ECO:0000313" key="10">
    <source>
        <dbReference type="EMBL" id="OIR21723.1"/>
    </source>
</evidence>
<dbReference type="Gene3D" id="3.30.70.1400">
    <property type="entry name" value="Aminomethyltransferase beta-barrel domains"/>
    <property type="match status" value="1"/>
</dbReference>
<evidence type="ECO:0000259" key="8">
    <source>
        <dbReference type="Pfam" id="PF01571"/>
    </source>
</evidence>
<accession>A0A1J5TNF9</accession>
<dbReference type="InterPro" id="IPR013977">
    <property type="entry name" value="GcvT_C"/>
</dbReference>
<evidence type="ECO:0000256" key="2">
    <source>
        <dbReference type="ARBA" id="ARBA00012616"/>
    </source>
</evidence>
<dbReference type="Gene3D" id="3.30.1360.120">
    <property type="entry name" value="Probable tRNA modification gtpase trme, domain 1"/>
    <property type="match status" value="1"/>
</dbReference>
<dbReference type="PANTHER" id="PTHR43757:SF2">
    <property type="entry name" value="AMINOMETHYLTRANSFERASE, MITOCHONDRIAL"/>
    <property type="match status" value="1"/>
</dbReference>
<dbReference type="EC" id="2.1.2.10" evidence="2"/>
<sequence length="344" mass="38712">MSLSQTCLYDEHVKLGAKMVDFAGWHMPIQYNSIVSEHNAVRDRVGIFDVSHMGQIFISGKDASSFLSYVTTWDINKLSDGDCRYCHILDNEGQIIDDTIVYTFSNQDYMLVPNASMISKVLDWLNLNSSNFEVNIHNKSEEFFCLAVQGPESLRLLRQYFNLSITPFKLIKSDNLIISGTGYTGEKGYEIMGPISESQRVWESFLGMGAIPIGLGARDTLRLEKGYLLSGTDFNGSQTTLESGYSWVIDWNHDFIGKERLLAQKRVEYKSLRGVLLEERGVLRPGLEVYFEGEKISELTSGSLSPILKRGIGLSYTDLPIGTTVNVSIRNKQLKGRVIQTPFL</sequence>
<dbReference type="Gene3D" id="4.10.1250.10">
    <property type="entry name" value="Aminomethyltransferase fragment"/>
    <property type="match status" value="1"/>
</dbReference>
<evidence type="ECO:0000256" key="7">
    <source>
        <dbReference type="PIRSR" id="PIRSR006487-1"/>
    </source>
</evidence>
<comment type="similarity">
    <text evidence="1">Belongs to the GcvT family.</text>
</comment>
<dbReference type="PIRSF" id="PIRSF006487">
    <property type="entry name" value="GcvT"/>
    <property type="match status" value="1"/>
</dbReference>
<dbReference type="GO" id="GO:0005829">
    <property type="term" value="C:cytosol"/>
    <property type="evidence" value="ECO:0007669"/>
    <property type="project" value="TreeGrafter"/>
</dbReference>
<dbReference type="GO" id="GO:0006546">
    <property type="term" value="P:glycine catabolic process"/>
    <property type="evidence" value="ECO:0007669"/>
    <property type="project" value="InterPro"/>
</dbReference>
<evidence type="ECO:0000259" key="9">
    <source>
        <dbReference type="Pfam" id="PF08669"/>
    </source>
</evidence>
<proteinExistence type="inferred from homology"/>
<keyword evidence="4" id="KW-0808">Transferase</keyword>
<feature type="binding site" evidence="7">
    <location>
        <position position="190"/>
    </location>
    <ligand>
        <name>substrate</name>
    </ligand>
</feature>
<dbReference type="Pfam" id="PF08669">
    <property type="entry name" value="GCV_T_C"/>
    <property type="match status" value="1"/>
</dbReference>
<dbReference type="GO" id="GO:0004047">
    <property type="term" value="F:aminomethyltransferase activity"/>
    <property type="evidence" value="ECO:0007669"/>
    <property type="project" value="UniProtKB-EC"/>
</dbReference>
<comment type="catalytic activity">
    <reaction evidence="6">
        <text>N(6)-[(R)-S(8)-aminomethyldihydrolipoyl]-L-lysyl-[protein] + (6S)-5,6,7,8-tetrahydrofolate = N(6)-[(R)-dihydrolipoyl]-L-lysyl-[protein] + (6R)-5,10-methylene-5,6,7,8-tetrahydrofolate + NH4(+)</text>
        <dbReference type="Rhea" id="RHEA:16945"/>
        <dbReference type="Rhea" id="RHEA-COMP:10475"/>
        <dbReference type="Rhea" id="RHEA-COMP:10492"/>
        <dbReference type="ChEBI" id="CHEBI:15636"/>
        <dbReference type="ChEBI" id="CHEBI:28938"/>
        <dbReference type="ChEBI" id="CHEBI:57453"/>
        <dbReference type="ChEBI" id="CHEBI:83100"/>
        <dbReference type="ChEBI" id="CHEBI:83143"/>
        <dbReference type="EC" id="2.1.2.10"/>
    </reaction>
</comment>
<evidence type="ECO:0000256" key="6">
    <source>
        <dbReference type="ARBA" id="ARBA00047665"/>
    </source>
</evidence>
<protein>
    <recommendedName>
        <fullName evidence="2">aminomethyltransferase</fullName>
        <ecNumber evidence="2">2.1.2.10</ecNumber>
    </recommendedName>
    <alternativeName>
        <fullName evidence="5">Glycine cleavage system T protein</fullName>
    </alternativeName>
</protein>
<comment type="caution">
    <text evidence="10">The sequence shown here is derived from an EMBL/GenBank/DDBJ whole genome shotgun (WGS) entry which is preliminary data.</text>
</comment>
<evidence type="ECO:0000256" key="3">
    <source>
        <dbReference type="ARBA" id="ARBA00022576"/>
    </source>
</evidence>
<dbReference type="FunFam" id="3.30.70.1400:FF:000001">
    <property type="entry name" value="Aminomethyltransferase"/>
    <property type="match status" value="1"/>
</dbReference>
<feature type="domain" description="GCVT N-terminal" evidence="8">
    <location>
        <begin position="8"/>
        <end position="252"/>
    </location>
</feature>
<organism evidence="10 11">
    <name type="scientific">Marine Group III euryarchaeote CG-Epi4</name>
    <dbReference type="NCBI Taxonomy" id="1888998"/>
    <lineage>
        <taxon>Archaea</taxon>
        <taxon>Methanobacteriati</taxon>
        <taxon>Thermoplasmatota</taxon>
        <taxon>Thermoplasmata</taxon>
        <taxon>Candidatus Thermoprofundales</taxon>
    </lineage>
</organism>
<dbReference type="PANTHER" id="PTHR43757">
    <property type="entry name" value="AMINOMETHYLTRANSFERASE"/>
    <property type="match status" value="1"/>
</dbReference>
<evidence type="ECO:0000256" key="5">
    <source>
        <dbReference type="ARBA" id="ARBA00031395"/>
    </source>
</evidence>
<dbReference type="SUPFAM" id="SSF103025">
    <property type="entry name" value="Folate-binding domain"/>
    <property type="match status" value="1"/>
</dbReference>
<dbReference type="InterPro" id="IPR028896">
    <property type="entry name" value="GcvT/YgfZ/DmdA"/>
</dbReference>
<keyword evidence="3" id="KW-0032">Aminotransferase</keyword>
<dbReference type="EMBL" id="MIYX01000001">
    <property type="protein sequence ID" value="OIR21723.1"/>
    <property type="molecule type" value="Genomic_DNA"/>
</dbReference>
<evidence type="ECO:0000256" key="1">
    <source>
        <dbReference type="ARBA" id="ARBA00008609"/>
    </source>
</evidence>
<dbReference type="InterPro" id="IPR027266">
    <property type="entry name" value="TrmE/GcvT-like"/>
</dbReference>
<dbReference type="NCBIfam" id="TIGR00528">
    <property type="entry name" value="gcvT"/>
    <property type="match status" value="1"/>
</dbReference>
<dbReference type="InterPro" id="IPR006223">
    <property type="entry name" value="GcvT"/>
</dbReference>
<name>A0A1J5TNF9_9ARCH</name>
<dbReference type="GO" id="GO:0008483">
    <property type="term" value="F:transaminase activity"/>
    <property type="evidence" value="ECO:0007669"/>
    <property type="project" value="UniProtKB-KW"/>
</dbReference>
<dbReference type="NCBIfam" id="NF001567">
    <property type="entry name" value="PRK00389.1"/>
    <property type="match status" value="1"/>
</dbReference>
<dbReference type="Pfam" id="PF01571">
    <property type="entry name" value="GCV_T"/>
    <property type="match status" value="1"/>
</dbReference>
<reference evidence="10 11" key="1">
    <citation type="submission" date="2016-08" db="EMBL/GenBank/DDBJ databases">
        <title>New Insights into Marine Group III Euryarchaeota, from dark to light.</title>
        <authorList>
            <person name="Haro-Moreno J.M."/>
            <person name="Rodriguez-Valera F."/>
            <person name="Lopez-Garcia P."/>
            <person name="Moreira D."/>
            <person name="Martin-Cuadrado A.B."/>
        </authorList>
    </citation>
    <scope>NUCLEOTIDE SEQUENCE [LARGE SCALE GENOMIC DNA]</scope>
    <source>
        <strain evidence="10">CG-Epi4</strain>
    </source>
</reference>